<name>A0A290ZEF3_9PSEU</name>
<feature type="transmembrane region" description="Helical" evidence="1">
    <location>
        <begin position="49"/>
        <end position="67"/>
    </location>
</feature>
<feature type="transmembrane region" description="Helical" evidence="1">
    <location>
        <begin position="6"/>
        <end position="28"/>
    </location>
</feature>
<accession>A0A290ZEF3</accession>
<feature type="transmembrane region" description="Helical" evidence="1">
    <location>
        <begin position="73"/>
        <end position="91"/>
    </location>
</feature>
<keyword evidence="3" id="KW-1185">Reference proteome</keyword>
<evidence type="ECO:0000256" key="1">
    <source>
        <dbReference type="SAM" id="Phobius"/>
    </source>
</evidence>
<sequence length="105" mass="9967">MDVIGLITGLIAILGLLATLAHGGYLAALNSAAKSKGASGAPIANYVRGRWSVAGVTVAAAAVGLIINGGSSLAADVIGAVIAGGAGLAATNSLQGARKRLNSGS</sequence>
<keyword evidence="1" id="KW-1133">Transmembrane helix</keyword>
<evidence type="ECO:0000313" key="2">
    <source>
        <dbReference type="EMBL" id="ATE57354.1"/>
    </source>
</evidence>
<proteinExistence type="predicted"/>
<dbReference type="KEGG" id="apre:CNX65_31975"/>
<keyword evidence="1" id="KW-0472">Membrane</keyword>
<dbReference type="Proteomes" id="UP000218505">
    <property type="component" value="Chromosome"/>
</dbReference>
<evidence type="ECO:0000313" key="3">
    <source>
        <dbReference type="Proteomes" id="UP000218505"/>
    </source>
</evidence>
<dbReference type="RefSeq" id="WP_096497064.1">
    <property type="nucleotide sequence ID" value="NZ_CP023445.1"/>
</dbReference>
<dbReference type="EMBL" id="CP023445">
    <property type="protein sequence ID" value="ATE57354.1"/>
    <property type="molecule type" value="Genomic_DNA"/>
</dbReference>
<dbReference type="AlphaFoldDB" id="A0A290ZEF3"/>
<protein>
    <submittedName>
        <fullName evidence="2">Uncharacterized protein</fullName>
    </submittedName>
</protein>
<keyword evidence="1" id="KW-0812">Transmembrane</keyword>
<reference evidence="2" key="1">
    <citation type="submission" date="2017-09" db="EMBL/GenBank/DDBJ databases">
        <title>Complete Genome Sequence of ansamitocin-producing Bacterium Actinosynnema pretiosum X47.</title>
        <authorList>
            <person name="Cao G."/>
            <person name="Zong G."/>
            <person name="Zhong C."/>
            <person name="Fu J."/>
        </authorList>
    </citation>
    <scope>NUCLEOTIDE SEQUENCE [LARGE SCALE GENOMIC DNA]</scope>
    <source>
        <strain evidence="2">X47</strain>
    </source>
</reference>
<organism evidence="2 3">
    <name type="scientific">Actinosynnema pretiosum</name>
    <dbReference type="NCBI Taxonomy" id="42197"/>
    <lineage>
        <taxon>Bacteria</taxon>
        <taxon>Bacillati</taxon>
        <taxon>Actinomycetota</taxon>
        <taxon>Actinomycetes</taxon>
        <taxon>Pseudonocardiales</taxon>
        <taxon>Pseudonocardiaceae</taxon>
        <taxon>Actinosynnema</taxon>
    </lineage>
</organism>
<gene>
    <name evidence="2" type="ORF">CNX65_31975</name>
</gene>